<evidence type="ECO:0000313" key="2">
    <source>
        <dbReference type="EMBL" id="OWR44328.1"/>
    </source>
</evidence>
<proteinExistence type="predicted"/>
<dbReference type="InParanoid" id="A0A212ES52"/>
<dbReference type="KEGG" id="dpl:KGM_211961A"/>
<dbReference type="EMBL" id="AGBW02012857">
    <property type="protein sequence ID" value="OWR44328.1"/>
    <property type="molecule type" value="Genomic_DNA"/>
</dbReference>
<dbReference type="eggNOG" id="KOG3595">
    <property type="taxonomic scope" value="Eukaryota"/>
</dbReference>
<dbReference type="PANTHER" id="PTHR45703">
    <property type="entry name" value="DYNEIN HEAVY CHAIN"/>
    <property type="match status" value="1"/>
</dbReference>
<protein>
    <submittedName>
        <fullName evidence="2">Dynein beta chain ciliary</fullName>
    </submittedName>
</protein>
<name>A0A212ES52_DANPL</name>
<evidence type="ECO:0000259" key="1">
    <source>
        <dbReference type="Pfam" id="PF08393"/>
    </source>
</evidence>
<keyword evidence="3" id="KW-1185">Reference proteome</keyword>
<dbReference type="InterPro" id="IPR013602">
    <property type="entry name" value="Dynein_heavy_linker"/>
</dbReference>
<dbReference type="Pfam" id="PF08393">
    <property type="entry name" value="DHC_N2"/>
    <property type="match status" value="1"/>
</dbReference>
<dbReference type="Gene3D" id="1.10.287.2620">
    <property type="match status" value="1"/>
</dbReference>
<dbReference type="STRING" id="278856.A0A212ES52"/>
<dbReference type="GO" id="GO:0007018">
    <property type="term" value="P:microtubule-based movement"/>
    <property type="evidence" value="ECO:0007669"/>
    <property type="project" value="InterPro"/>
</dbReference>
<dbReference type="PANTHER" id="PTHR45703:SF22">
    <property type="entry name" value="DYNEIN CYTOPLASMIC 2 HEAVY CHAIN 1"/>
    <property type="match status" value="1"/>
</dbReference>
<dbReference type="InterPro" id="IPR026983">
    <property type="entry name" value="DHC"/>
</dbReference>
<feature type="domain" description="Dynein heavy chain linker" evidence="1">
    <location>
        <begin position="351"/>
        <end position="532"/>
    </location>
</feature>
<dbReference type="GO" id="GO:0051959">
    <property type="term" value="F:dynein light intermediate chain binding"/>
    <property type="evidence" value="ECO:0007669"/>
    <property type="project" value="InterPro"/>
</dbReference>
<feature type="non-terminal residue" evidence="2">
    <location>
        <position position="560"/>
    </location>
</feature>
<gene>
    <name evidence="2" type="ORF">KGM_211961A</name>
</gene>
<reference evidence="2 3" key="1">
    <citation type="journal article" date="2011" name="Cell">
        <title>The monarch butterfly genome yields insights into long-distance migration.</title>
        <authorList>
            <person name="Zhan S."/>
            <person name="Merlin C."/>
            <person name="Boore J.L."/>
            <person name="Reppert S.M."/>
        </authorList>
    </citation>
    <scope>NUCLEOTIDE SEQUENCE [LARGE SCALE GENOMIC DNA]</scope>
    <source>
        <strain evidence="2">F-2</strain>
    </source>
</reference>
<dbReference type="GO" id="GO:0030286">
    <property type="term" value="C:dynein complex"/>
    <property type="evidence" value="ECO:0007669"/>
    <property type="project" value="InterPro"/>
</dbReference>
<dbReference type="AlphaFoldDB" id="A0A212ES52"/>
<accession>A0A212ES52</accession>
<dbReference type="Proteomes" id="UP000007151">
    <property type="component" value="Unassembled WGS sequence"/>
</dbReference>
<organism evidence="2 3">
    <name type="scientific">Danaus plexippus plexippus</name>
    <dbReference type="NCBI Taxonomy" id="278856"/>
    <lineage>
        <taxon>Eukaryota</taxon>
        <taxon>Metazoa</taxon>
        <taxon>Ecdysozoa</taxon>
        <taxon>Arthropoda</taxon>
        <taxon>Hexapoda</taxon>
        <taxon>Insecta</taxon>
        <taxon>Pterygota</taxon>
        <taxon>Neoptera</taxon>
        <taxon>Endopterygota</taxon>
        <taxon>Lepidoptera</taxon>
        <taxon>Glossata</taxon>
        <taxon>Ditrysia</taxon>
        <taxon>Papilionoidea</taxon>
        <taxon>Nymphalidae</taxon>
        <taxon>Danainae</taxon>
        <taxon>Danaini</taxon>
        <taxon>Danaina</taxon>
        <taxon>Danaus</taxon>
        <taxon>Danaus</taxon>
    </lineage>
</organism>
<dbReference type="GO" id="GO:0045505">
    <property type="term" value="F:dynein intermediate chain binding"/>
    <property type="evidence" value="ECO:0007669"/>
    <property type="project" value="InterPro"/>
</dbReference>
<evidence type="ECO:0000313" key="3">
    <source>
        <dbReference type="Proteomes" id="UP000007151"/>
    </source>
</evidence>
<sequence length="560" mass="63483">MNSLYSHSLLRSGRVRSQPSEEELRARLYSLLRRLVTLPAALPGLASTTDTDTNTTSVFSSIVEKHSWLGNKAVSQLEGTLANLERACERWTRRAALGCVRLKDLCDQLTSPEQWEINFRACKAYGQSVAKMTFEDEKIEWITVGTVTLRREFEAQARNLWACLMTSLTASCRGDSTALDSFMTAASVMLEDKTLPKNTKELAEISAKQQALQKKMPEMEKMVEDLKRKSHLARTWGGDTTLDGVTREWSKLKETMTAHQTMFEHQAEIVKTTLSGDCENLRSALEAWSGRWSRHDVRETTYAGLVAASHDVKHALDGWNTLADQSECEKFNIDPDMSEAWSEAELIKTGLTTLWTPFEQYNEEYESLAGQKWIVVQRKLHQLDDFVSKWEGVLEPFTSVTLVIKRELDKYSELTIALKYLRGSDFTEKHWREVFGLLGMEYVPVEELTLGRLLAAGQDIKKQMKTLQKINSSASSEAAIRSALVELELWYEGARLTIEYYTDRAKKDTPLVRDYKELIEKVEEQQWVVAGLGGRGQAAGWEGTLADARGLLEAARRAQR</sequence>
<comment type="caution">
    <text evidence="2">The sequence shown here is derived from an EMBL/GenBank/DDBJ whole genome shotgun (WGS) entry which is preliminary data.</text>
</comment>